<sequence length="52" mass="5828">MGVESSDIVELPIQMPKGKAVRQTRISNSDKCVHLGTQDTERKWRSTSDVVL</sequence>
<feature type="non-terminal residue" evidence="1">
    <location>
        <position position="52"/>
    </location>
</feature>
<comment type="caution">
    <text evidence="1">The sequence shown here is derived from an EMBL/GenBank/DDBJ whole genome shotgun (WGS) entry which is preliminary data.</text>
</comment>
<accession>A0ABS8ST33</accession>
<organism evidence="1 2">
    <name type="scientific">Datura stramonium</name>
    <name type="common">Jimsonweed</name>
    <name type="synonym">Common thornapple</name>
    <dbReference type="NCBI Taxonomy" id="4076"/>
    <lineage>
        <taxon>Eukaryota</taxon>
        <taxon>Viridiplantae</taxon>
        <taxon>Streptophyta</taxon>
        <taxon>Embryophyta</taxon>
        <taxon>Tracheophyta</taxon>
        <taxon>Spermatophyta</taxon>
        <taxon>Magnoliopsida</taxon>
        <taxon>eudicotyledons</taxon>
        <taxon>Gunneridae</taxon>
        <taxon>Pentapetalae</taxon>
        <taxon>asterids</taxon>
        <taxon>lamiids</taxon>
        <taxon>Solanales</taxon>
        <taxon>Solanaceae</taxon>
        <taxon>Solanoideae</taxon>
        <taxon>Datureae</taxon>
        <taxon>Datura</taxon>
    </lineage>
</organism>
<protein>
    <submittedName>
        <fullName evidence="1">Uncharacterized protein</fullName>
    </submittedName>
</protein>
<evidence type="ECO:0000313" key="2">
    <source>
        <dbReference type="Proteomes" id="UP000823775"/>
    </source>
</evidence>
<proteinExistence type="predicted"/>
<reference evidence="1 2" key="1">
    <citation type="journal article" date="2021" name="BMC Genomics">
        <title>Datura genome reveals duplications of psychoactive alkaloid biosynthetic genes and high mutation rate following tissue culture.</title>
        <authorList>
            <person name="Rajewski A."/>
            <person name="Carter-House D."/>
            <person name="Stajich J."/>
            <person name="Litt A."/>
        </authorList>
    </citation>
    <scope>NUCLEOTIDE SEQUENCE [LARGE SCALE GENOMIC DNA]</scope>
    <source>
        <strain evidence="1">AR-01</strain>
    </source>
</reference>
<dbReference type="EMBL" id="JACEIK010000776">
    <property type="protein sequence ID" value="MCD7462068.1"/>
    <property type="molecule type" value="Genomic_DNA"/>
</dbReference>
<evidence type="ECO:0000313" key="1">
    <source>
        <dbReference type="EMBL" id="MCD7462068.1"/>
    </source>
</evidence>
<keyword evidence="2" id="KW-1185">Reference proteome</keyword>
<dbReference type="Proteomes" id="UP000823775">
    <property type="component" value="Unassembled WGS sequence"/>
</dbReference>
<name>A0ABS8ST33_DATST</name>
<gene>
    <name evidence="1" type="ORF">HAX54_047700</name>
</gene>